<feature type="domain" description="TfoX C-terminal" evidence="2">
    <location>
        <begin position="2"/>
        <end position="76"/>
    </location>
</feature>
<dbReference type="Proteomes" id="UP000664654">
    <property type="component" value="Unassembled WGS sequence"/>
</dbReference>
<accession>A0A939IS28</accession>
<evidence type="ECO:0000259" key="2">
    <source>
        <dbReference type="Pfam" id="PF04994"/>
    </source>
</evidence>
<dbReference type="Gene3D" id="1.10.150.20">
    <property type="entry name" value="5' to 3' exonuclease, C-terminal subdomain"/>
    <property type="match status" value="1"/>
</dbReference>
<sequence length="97" mass="10346">MSLANLSGLAPASAAWLHQVGIDSVDKLHLTCALPAFIRLQQAGLKPSLNFLYALVAATEGRNWQEVAANDKGALLIAREGHRENQSSADQQSPHSS</sequence>
<dbReference type="Pfam" id="PF04994">
    <property type="entry name" value="TfoX_C"/>
    <property type="match status" value="1"/>
</dbReference>
<evidence type="ECO:0000313" key="4">
    <source>
        <dbReference type="Proteomes" id="UP000664654"/>
    </source>
</evidence>
<reference evidence="3" key="1">
    <citation type="submission" date="2021-03" db="EMBL/GenBank/DDBJ databases">
        <title>novel species isolated from a fishpond in China.</title>
        <authorList>
            <person name="Lu H."/>
            <person name="Cai Z."/>
        </authorList>
    </citation>
    <scope>NUCLEOTIDE SEQUENCE</scope>
    <source>
        <strain evidence="3">JCM 30855</strain>
    </source>
</reference>
<proteinExistence type="predicted"/>
<comment type="caution">
    <text evidence="3">The sequence shown here is derived from an EMBL/GenBank/DDBJ whole genome shotgun (WGS) entry which is preliminary data.</text>
</comment>
<keyword evidence="4" id="KW-1185">Reference proteome</keyword>
<dbReference type="InterPro" id="IPR047525">
    <property type="entry name" value="TfoX-like"/>
</dbReference>
<organism evidence="3 4">
    <name type="scientific">Bowmanella dokdonensis</name>
    <dbReference type="NCBI Taxonomy" id="751969"/>
    <lineage>
        <taxon>Bacteria</taxon>
        <taxon>Pseudomonadati</taxon>
        <taxon>Pseudomonadota</taxon>
        <taxon>Gammaproteobacteria</taxon>
        <taxon>Alteromonadales</taxon>
        <taxon>Alteromonadaceae</taxon>
        <taxon>Bowmanella</taxon>
    </lineage>
</organism>
<dbReference type="PANTHER" id="PTHR36121:SF1">
    <property type="entry name" value="PROTEIN SXY"/>
    <property type="match status" value="1"/>
</dbReference>
<feature type="region of interest" description="Disordered" evidence="1">
    <location>
        <begin position="78"/>
        <end position="97"/>
    </location>
</feature>
<dbReference type="PANTHER" id="PTHR36121">
    <property type="entry name" value="PROTEIN SXY"/>
    <property type="match status" value="1"/>
</dbReference>
<dbReference type="RefSeq" id="WP_206574113.1">
    <property type="nucleotide sequence ID" value="NZ_JAFKCV010000006.1"/>
</dbReference>
<name>A0A939IS28_9ALTE</name>
<dbReference type="AlphaFoldDB" id="A0A939IS28"/>
<dbReference type="InterPro" id="IPR007077">
    <property type="entry name" value="TfoX_C"/>
</dbReference>
<gene>
    <name evidence="3" type="ORF">J0A66_12280</name>
</gene>
<dbReference type="EMBL" id="JAFKCV010000006">
    <property type="protein sequence ID" value="MBN7826006.1"/>
    <property type="molecule type" value="Genomic_DNA"/>
</dbReference>
<evidence type="ECO:0000256" key="1">
    <source>
        <dbReference type="SAM" id="MobiDB-lite"/>
    </source>
</evidence>
<evidence type="ECO:0000313" key="3">
    <source>
        <dbReference type="EMBL" id="MBN7826006.1"/>
    </source>
</evidence>
<protein>
    <submittedName>
        <fullName evidence="3">TfoX/Sxy family DNA transformation protein</fullName>
    </submittedName>
</protein>
<feature type="compositionally biased region" description="Polar residues" evidence="1">
    <location>
        <begin position="86"/>
        <end position="97"/>
    </location>
</feature>